<accession>A0A812GDY3</accession>
<gene>
    <name evidence="2" type="ORF">SNAT2548_LOCUS393</name>
</gene>
<protein>
    <submittedName>
        <fullName evidence="2">Uncharacterized protein</fullName>
    </submittedName>
</protein>
<feature type="transmembrane region" description="Helical" evidence="1">
    <location>
        <begin position="117"/>
        <end position="136"/>
    </location>
</feature>
<comment type="caution">
    <text evidence="2">The sequence shown here is derived from an EMBL/GenBank/DDBJ whole genome shotgun (WGS) entry which is preliminary data.</text>
</comment>
<feature type="non-terminal residue" evidence="2">
    <location>
        <position position="1"/>
    </location>
</feature>
<keyword evidence="1" id="KW-0812">Transmembrane</keyword>
<dbReference type="AlphaFoldDB" id="A0A812GDY3"/>
<evidence type="ECO:0000313" key="2">
    <source>
        <dbReference type="EMBL" id="CAE6918945.1"/>
    </source>
</evidence>
<keyword evidence="3" id="KW-1185">Reference proteome</keyword>
<proteinExistence type="predicted"/>
<feature type="transmembrane region" description="Helical" evidence="1">
    <location>
        <begin position="59"/>
        <end position="75"/>
    </location>
</feature>
<sequence length="142" mass="16697">MSTADNHSHSDDDDQVAHRVSRWTAFGEGVSASAKSHMARYRYLFMHEEFLLYREVSKVIRRITIFAFWFMPVYLRTQVVPLRCLELDHIHLSVMIEHPDIVCGSELHDELMTPMQFLWGVILYPAVWALVVLLSYRWKSEA</sequence>
<dbReference type="Proteomes" id="UP000604046">
    <property type="component" value="Unassembled WGS sequence"/>
</dbReference>
<evidence type="ECO:0000256" key="1">
    <source>
        <dbReference type="SAM" id="Phobius"/>
    </source>
</evidence>
<reference evidence="2" key="1">
    <citation type="submission" date="2021-02" db="EMBL/GenBank/DDBJ databases">
        <authorList>
            <person name="Dougan E. K."/>
            <person name="Rhodes N."/>
            <person name="Thang M."/>
            <person name="Chan C."/>
        </authorList>
    </citation>
    <scope>NUCLEOTIDE SEQUENCE</scope>
</reference>
<dbReference type="EMBL" id="CAJNDS010000019">
    <property type="protein sequence ID" value="CAE6918945.1"/>
    <property type="molecule type" value="Genomic_DNA"/>
</dbReference>
<keyword evidence="1" id="KW-0472">Membrane</keyword>
<organism evidence="2 3">
    <name type="scientific">Symbiodinium natans</name>
    <dbReference type="NCBI Taxonomy" id="878477"/>
    <lineage>
        <taxon>Eukaryota</taxon>
        <taxon>Sar</taxon>
        <taxon>Alveolata</taxon>
        <taxon>Dinophyceae</taxon>
        <taxon>Suessiales</taxon>
        <taxon>Symbiodiniaceae</taxon>
        <taxon>Symbiodinium</taxon>
    </lineage>
</organism>
<evidence type="ECO:0000313" key="3">
    <source>
        <dbReference type="Proteomes" id="UP000604046"/>
    </source>
</evidence>
<name>A0A812GDY3_9DINO</name>
<keyword evidence="1" id="KW-1133">Transmembrane helix</keyword>